<dbReference type="GO" id="GO:0004222">
    <property type="term" value="F:metalloendopeptidase activity"/>
    <property type="evidence" value="ECO:0007669"/>
    <property type="project" value="InterPro"/>
</dbReference>
<keyword evidence="10 11" id="KW-0472">Membrane</keyword>
<dbReference type="SUPFAM" id="SSF50156">
    <property type="entry name" value="PDZ domain-like"/>
    <property type="match status" value="1"/>
</dbReference>
<evidence type="ECO:0000256" key="1">
    <source>
        <dbReference type="ARBA" id="ARBA00001947"/>
    </source>
</evidence>
<keyword evidence="5 11" id="KW-0812">Transmembrane</keyword>
<evidence type="ECO:0000256" key="11">
    <source>
        <dbReference type="SAM" id="Phobius"/>
    </source>
</evidence>
<comment type="cofactor">
    <cofactor evidence="1">
        <name>Zn(2+)</name>
        <dbReference type="ChEBI" id="CHEBI:29105"/>
    </cofactor>
</comment>
<comment type="caution">
    <text evidence="13">The sequence shown here is derived from an EMBL/GenBank/DDBJ whole genome shotgun (WGS) entry which is preliminary data.</text>
</comment>
<feature type="transmembrane region" description="Helical" evidence="11">
    <location>
        <begin position="6"/>
        <end position="27"/>
    </location>
</feature>
<accession>A0A931LWJ1</accession>
<keyword evidence="6" id="KW-0378">Hydrolase</keyword>
<dbReference type="Gene3D" id="2.30.42.10">
    <property type="match status" value="1"/>
</dbReference>
<dbReference type="GO" id="GO:0006508">
    <property type="term" value="P:proteolysis"/>
    <property type="evidence" value="ECO:0007669"/>
    <property type="project" value="UniProtKB-KW"/>
</dbReference>
<dbReference type="InterPro" id="IPR041489">
    <property type="entry name" value="PDZ_6"/>
</dbReference>
<dbReference type="SMART" id="SM00228">
    <property type="entry name" value="PDZ"/>
    <property type="match status" value="1"/>
</dbReference>
<proteinExistence type="inferred from homology"/>
<sequence length="418" mass="45149">MNVLSVALSVLETALVFVVMVSVLVAAHEYGHYIFARLFGMGAEEFCIGVGVRPLLTWGRRRYRLALSESERAALPMAEGALDAGEPPRELNEETRFTVRAWPIGGFVRIKGMVPQEDGSEVRVPGGFYSKAPWKRLVVLFGGPLFSVLAGVLILFFLYWAVGATRPAGTSIEGIVRGGPAQAAGLLPGDRLTAIDGQPVLEFYDVVSRVRDQAGRDLQVRYVRQGVERETRLQPKLAELPDAVMGSDHLPTGEMRRQAKIGAAFGLVHVALGPVGALAEAVSRPQQAVVGMIAIFERKVKVEDSVGGPIALATMTDAAVRQGILTLIEWAGILSISVGIFNLLPVLGVLDGGQMVTALIEMLRGGRRLSYKVQNAMAAVGFSMIVLIVIGVFFVDIKRLVMPSRPMPEFVPIEAPKR</sequence>
<protein>
    <submittedName>
        <fullName evidence="13">Site-2 protease family protein</fullName>
    </submittedName>
</protein>
<comment type="subcellular location">
    <subcellularLocation>
        <location evidence="2">Membrane</location>
        <topology evidence="2">Multi-pass membrane protein</topology>
    </subcellularLocation>
</comment>
<dbReference type="CDD" id="cd05709">
    <property type="entry name" value="S2P-M50"/>
    <property type="match status" value="1"/>
</dbReference>
<dbReference type="PROSITE" id="PS50106">
    <property type="entry name" value="PDZ"/>
    <property type="match status" value="1"/>
</dbReference>
<keyword evidence="8 11" id="KW-1133">Transmembrane helix</keyword>
<gene>
    <name evidence="13" type="ORF">HYR64_10585</name>
</gene>
<dbReference type="InterPro" id="IPR036034">
    <property type="entry name" value="PDZ_sf"/>
</dbReference>
<evidence type="ECO:0000313" key="14">
    <source>
        <dbReference type="Proteomes" id="UP000727962"/>
    </source>
</evidence>
<name>A0A931LWJ1_FIMGI</name>
<feature type="transmembrane region" description="Helical" evidence="11">
    <location>
        <begin position="330"/>
        <end position="352"/>
    </location>
</feature>
<feature type="transmembrane region" description="Helical" evidence="11">
    <location>
        <begin position="137"/>
        <end position="162"/>
    </location>
</feature>
<keyword evidence="4 13" id="KW-0645">Protease</keyword>
<organism evidence="13 14">
    <name type="scientific">Fimbriimonas ginsengisoli</name>
    <dbReference type="NCBI Taxonomy" id="1005039"/>
    <lineage>
        <taxon>Bacteria</taxon>
        <taxon>Bacillati</taxon>
        <taxon>Armatimonadota</taxon>
        <taxon>Fimbriimonadia</taxon>
        <taxon>Fimbriimonadales</taxon>
        <taxon>Fimbriimonadaceae</taxon>
        <taxon>Fimbriimonas</taxon>
    </lineage>
</organism>
<dbReference type="Proteomes" id="UP000727962">
    <property type="component" value="Unassembled WGS sequence"/>
</dbReference>
<evidence type="ECO:0000256" key="8">
    <source>
        <dbReference type="ARBA" id="ARBA00022989"/>
    </source>
</evidence>
<evidence type="ECO:0000256" key="7">
    <source>
        <dbReference type="ARBA" id="ARBA00022833"/>
    </source>
</evidence>
<dbReference type="Pfam" id="PF02163">
    <property type="entry name" value="Peptidase_M50"/>
    <property type="match status" value="2"/>
</dbReference>
<dbReference type="Pfam" id="PF17820">
    <property type="entry name" value="PDZ_6"/>
    <property type="match status" value="1"/>
</dbReference>
<dbReference type="PANTHER" id="PTHR42837">
    <property type="entry name" value="REGULATOR OF SIGMA-E PROTEASE RSEP"/>
    <property type="match status" value="1"/>
</dbReference>
<dbReference type="PANTHER" id="PTHR42837:SF2">
    <property type="entry name" value="MEMBRANE METALLOPROTEASE ARASP2, CHLOROPLASTIC-RELATED"/>
    <property type="match status" value="1"/>
</dbReference>
<feature type="transmembrane region" description="Helical" evidence="11">
    <location>
        <begin position="373"/>
        <end position="395"/>
    </location>
</feature>
<evidence type="ECO:0000259" key="12">
    <source>
        <dbReference type="PROSITE" id="PS50106"/>
    </source>
</evidence>
<keyword evidence="7" id="KW-0862">Zinc</keyword>
<reference evidence="13" key="1">
    <citation type="submission" date="2020-07" db="EMBL/GenBank/DDBJ databases">
        <title>Huge and variable diversity of episymbiotic CPR bacteria and DPANN archaea in groundwater ecosystems.</title>
        <authorList>
            <person name="He C.Y."/>
            <person name="Keren R."/>
            <person name="Whittaker M."/>
            <person name="Farag I.F."/>
            <person name="Doudna J."/>
            <person name="Cate J.H.D."/>
            <person name="Banfield J.F."/>
        </authorList>
    </citation>
    <scope>NUCLEOTIDE SEQUENCE</scope>
    <source>
        <strain evidence="13">NC_groundwater_17_Pr7_B-0.1um_64_12</strain>
    </source>
</reference>
<dbReference type="GO" id="GO:0016020">
    <property type="term" value="C:membrane"/>
    <property type="evidence" value="ECO:0007669"/>
    <property type="project" value="UniProtKB-SubCell"/>
</dbReference>
<feature type="domain" description="PDZ" evidence="12">
    <location>
        <begin position="167"/>
        <end position="202"/>
    </location>
</feature>
<keyword evidence="9" id="KW-0482">Metalloprotease</keyword>
<dbReference type="InterPro" id="IPR004387">
    <property type="entry name" value="Pept_M50_Zn"/>
</dbReference>
<evidence type="ECO:0000256" key="9">
    <source>
        <dbReference type="ARBA" id="ARBA00023049"/>
    </source>
</evidence>
<comment type="similarity">
    <text evidence="3">Belongs to the peptidase M50B family.</text>
</comment>
<evidence type="ECO:0000256" key="6">
    <source>
        <dbReference type="ARBA" id="ARBA00022801"/>
    </source>
</evidence>
<dbReference type="InterPro" id="IPR001478">
    <property type="entry name" value="PDZ"/>
</dbReference>
<evidence type="ECO:0000313" key="13">
    <source>
        <dbReference type="EMBL" id="MBI1757539.1"/>
    </source>
</evidence>
<evidence type="ECO:0000256" key="3">
    <source>
        <dbReference type="ARBA" id="ARBA00007931"/>
    </source>
</evidence>
<evidence type="ECO:0000256" key="4">
    <source>
        <dbReference type="ARBA" id="ARBA00022670"/>
    </source>
</evidence>
<dbReference type="CDD" id="cd23081">
    <property type="entry name" value="cpPDZ_EcRseP-like"/>
    <property type="match status" value="1"/>
</dbReference>
<dbReference type="InterPro" id="IPR008915">
    <property type="entry name" value="Peptidase_M50"/>
</dbReference>
<dbReference type="EMBL" id="JACOSL010000064">
    <property type="protein sequence ID" value="MBI1757539.1"/>
    <property type="molecule type" value="Genomic_DNA"/>
</dbReference>
<evidence type="ECO:0000256" key="5">
    <source>
        <dbReference type="ARBA" id="ARBA00022692"/>
    </source>
</evidence>
<dbReference type="AlphaFoldDB" id="A0A931LWJ1"/>
<evidence type="ECO:0000256" key="10">
    <source>
        <dbReference type="ARBA" id="ARBA00023136"/>
    </source>
</evidence>
<evidence type="ECO:0000256" key="2">
    <source>
        <dbReference type="ARBA" id="ARBA00004141"/>
    </source>
</evidence>